<name>A0A6G1H4I4_9PEZI</name>
<organism evidence="3 4">
    <name type="scientific">Aulographum hederae CBS 113979</name>
    <dbReference type="NCBI Taxonomy" id="1176131"/>
    <lineage>
        <taxon>Eukaryota</taxon>
        <taxon>Fungi</taxon>
        <taxon>Dikarya</taxon>
        <taxon>Ascomycota</taxon>
        <taxon>Pezizomycotina</taxon>
        <taxon>Dothideomycetes</taxon>
        <taxon>Pleosporomycetidae</taxon>
        <taxon>Aulographales</taxon>
        <taxon>Aulographaceae</taxon>
    </lineage>
</organism>
<evidence type="ECO:0000313" key="4">
    <source>
        <dbReference type="Proteomes" id="UP000800041"/>
    </source>
</evidence>
<feature type="transmembrane region" description="Helical" evidence="1">
    <location>
        <begin position="127"/>
        <end position="150"/>
    </location>
</feature>
<keyword evidence="1" id="KW-1133">Transmembrane helix</keyword>
<keyword evidence="1" id="KW-0472">Membrane</keyword>
<dbReference type="Proteomes" id="UP000800041">
    <property type="component" value="Unassembled WGS sequence"/>
</dbReference>
<dbReference type="OrthoDB" id="426386at2759"/>
<proteinExistence type="predicted"/>
<reference evidence="3" key="1">
    <citation type="journal article" date="2020" name="Stud. Mycol.">
        <title>101 Dothideomycetes genomes: a test case for predicting lifestyles and emergence of pathogens.</title>
        <authorList>
            <person name="Haridas S."/>
            <person name="Albert R."/>
            <person name="Binder M."/>
            <person name="Bloem J."/>
            <person name="Labutti K."/>
            <person name="Salamov A."/>
            <person name="Andreopoulos B."/>
            <person name="Baker S."/>
            <person name="Barry K."/>
            <person name="Bills G."/>
            <person name="Bluhm B."/>
            <person name="Cannon C."/>
            <person name="Castanera R."/>
            <person name="Culley D."/>
            <person name="Daum C."/>
            <person name="Ezra D."/>
            <person name="Gonzalez J."/>
            <person name="Henrissat B."/>
            <person name="Kuo A."/>
            <person name="Liang C."/>
            <person name="Lipzen A."/>
            <person name="Lutzoni F."/>
            <person name="Magnuson J."/>
            <person name="Mondo S."/>
            <person name="Nolan M."/>
            <person name="Ohm R."/>
            <person name="Pangilinan J."/>
            <person name="Park H.-J."/>
            <person name="Ramirez L."/>
            <person name="Alfaro M."/>
            <person name="Sun H."/>
            <person name="Tritt A."/>
            <person name="Yoshinaga Y."/>
            <person name="Zwiers L.-H."/>
            <person name="Turgeon B."/>
            <person name="Goodwin S."/>
            <person name="Spatafora J."/>
            <person name="Crous P."/>
            <person name="Grigoriev I."/>
        </authorList>
    </citation>
    <scope>NUCLEOTIDE SEQUENCE</scope>
    <source>
        <strain evidence="3">CBS 113979</strain>
    </source>
</reference>
<evidence type="ECO:0000313" key="3">
    <source>
        <dbReference type="EMBL" id="KAF1987967.1"/>
    </source>
</evidence>
<dbReference type="EMBL" id="ML977150">
    <property type="protein sequence ID" value="KAF1987967.1"/>
    <property type="molecule type" value="Genomic_DNA"/>
</dbReference>
<evidence type="ECO:0000259" key="2">
    <source>
        <dbReference type="Pfam" id="PF06916"/>
    </source>
</evidence>
<dbReference type="InterPro" id="IPR009688">
    <property type="entry name" value="FAM210A/B-like_dom"/>
</dbReference>
<dbReference type="AlphaFoldDB" id="A0A6G1H4I4"/>
<keyword evidence="4" id="KW-1185">Reference proteome</keyword>
<feature type="domain" description="DUF1279" evidence="2">
    <location>
        <begin position="119"/>
        <end position="249"/>
    </location>
</feature>
<dbReference type="InterPro" id="IPR045866">
    <property type="entry name" value="FAM210A/B-like"/>
</dbReference>
<sequence length="267" mass="29243">MSAFHAAGQLAVTRRAQLGLRHGAPSLKHFFTSSSSFANPVLRKPISSNAGLQQSQTLRSYSSSRIARPPTSFYSSYRSFLTRCPRILRNTRSFASKPSRPNPTPHLGSPEPALSLSARLKILSKEYGWSALGVYIMLSIVDFPFCFLFVHALGAERVGRYEHAVVEAVKNAFYSIVPSMRPEPAVPGVGESVEDATMREGTAGSQSLEQLQSTALAGKATIWTQLALAYAIHKSFIFIRVPLTAAVTPKVVRYLRAWGWEVGKKAS</sequence>
<accession>A0A6G1H4I4</accession>
<dbReference type="GO" id="GO:0005739">
    <property type="term" value="C:mitochondrion"/>
    <property type="evidence" value="ECO:0007669"/>
    <property type="project" value="TreeGrafter"/>
</dbReference>
<protein>
    <recommendedName>
        <fullName evidence="2">DUF1279 domain-containing protein</fullName>
    </recommendedName>
</protein>
<dbReference type="PANTHER" id="PTHR21377:SF0">
    <property type="entry name" value="PROTEIN FAM210B, MITOCHONDRIAL"/>
    <property type="match status" value="1"/>
</dbReference>
<gene>
    <name evidence="3" type="ORF">K402DRAFT_392248</name>
</gene>
<evidence type="ECO:0000256" key="1">
    <source>
        <dbReference type="SAM" id="Phobius"/>
    </source>
</evidence>
<dbReference type="Pfam" id="PF06916">
    <property type="entry name" value="FAM210A-B_dom"/>
    <property type="match status" value="1"/>
</dbReference>
<dbReference type="PANTHER" id="PTHR21377">
    <property type="entry name" value="PROTEIN FAM210B, MITOCHONDRIAL"/>
    <property type="match status" value="1"/>
</dbReference>
<keyword evidence="1" id="KW-0812">Transmembrane</keyword>